<dbReference type="SUPFAM" id="SSF51905">
    <property type="entry name" value="FAD/NAD(P)-binding domain"/>
    <property type="match status" value="1"/>
</dbReference>
<keyword evidence="18" id="KW-1185">Reference proteome</keyword>
<keyword evidence="6" id="KW-0285">Flavoprotein</keyword>
<evidence type="ECO:0000256" key="6">
    <source>
        <dbReference type="ARBA" id="ARBA00022630"/>
    </source>
</evidence>
<evidence type="ECO:0000256" key="3">
    <source>
        <dbReference type="ARBA" id="ARBA00004370"/>
    </source>
</evidence>
<dbReference type="Gene3D" id="3.50.50.60">
    <property type="entry name" value="FAD/NAD(P)-binding domain"/>
    <property type="match status" value="2"/>
</dbReference>
<evidence type="ECO:0000256" key="2">
    <source>
        <dbReference type="ARBA" id="ARBA00003842"/>
    </source>
</evidence>
<dbReference type="PANTHER" id="PTHR46056">
    <property type="entry name" value="LONG-CHAIN-ALCOHOL OXIDASE"/>
    <property type="match status" value="1"/>
</dbReference>
<dbReference type="EC" id="1.1.3.20" evidence="5 12"/>
<keyword evidence="10 12" id="KW-0560">Oxidoreductase</keyword>
<evidence type="ECO:0000259" key="16">
    <source>
        <dbReference type="Pfam" id="PF05199"/>
    </source>
</evidence>
<evidence type="ECO:0000256" key="1">
    <source>
        <dbReference type="ARBA" id="ARBA00000920"/>
    </source>
</evidence>
<dbReference type="Pfam" id="PF00732">
    <property type="entry name" value="GMC_oxred_N"/>
    <property type="match status" value="1"/>
</dbReference>
<evidence type="ECO:0000256" key="11">
    <source>
        <dbReference type="ARBA" id="ARBA00023136"/>
    </source>
</evidence>
<evidence type="ECO:0000256" key="10">
    <source>
        <dbReference type="ARBA" id="ARBA00023002"/>
    </source>
</evidence>
<name>A0A9E7JKC9_9LILI</name>
<dbReference type="PANTHER" id="PTHR46056:SF4">
    <property type="entry name" value="LONG-CHAIN-ALCOHOL OXIDASE FAO4A"/>
    <property type="match status" value="1"/>
</dbReference>
<protein>
    <recommendedName>
        <fullName evidence="5 12">Long-chain-alcohol oxidase</fullName>
        <ecNumber evidence="5 12">1.1.3.20</ecNumber>
    </recommendedName>
</protein>
<evidence type="ECO:0000256" key="12">
    <source>
        <dbReference type="PIRNR" id="PIRNR028937"/>
    </source>
</evidence>
<feature type="binding site" evidence="14">
    <location>
        <begin position="270"/>
        <end position="285"/>
    </location>
    <ligand>
        <name>FAD</name>
        <dbReference type="ChEBI" id="CHEBI:57692"/>
    </ligand>
</feature>
<comment type="catalytic activity">
    <reaction evidence="1 12">
        <text>a long-chain primary fatty alcohol + O2 = a long-chain fatty aldehyde + H2O2</text>
        <dbReference type="Rhea" id="RHEA:22756"/>
        <dbReference type="ChEBI" id="CHEBI:15379"/>
        <dbReference type="ChEBI" id="CHEBI:16240"/>
        <dbReference type="ChEBI" id="CHEBI:17176"/>
        <dbReference type="ChEBI" id="CHEBI:77396"/>
        <dbReference type="EC" id="1.1.3.20"/>
    </reaction>
</comment>
<dbReference type="GO" id="GO:0016020">
    <property type="term" value="C:membrane"/>
    <property type="evidence" value="ECO:0007669"/>
    <property type="project" value="UniProtKB-SubCell"/>
</dbReference>
<proteinExistence type="inferred from homology"/>
<accession>A0A9E7JKC9</accession>
<keyword evidence="7" id="KW-0812">Transmembrane</keyword>
<feature type="active site" description="Proton acceptor" evidence="13">
    <location>
        <position position="716"/>
    </location>
</feature>
<feature type="domain" description="Glucose-methanol-choline oxidoreductase C-terminal" evidence="16">
    <location>
        <begin position="642"/>
        <end position="768"/>
    </location>
</feature>
<dbReference type="Pfam" id="PF05199">
    <property type="entry name" value="GMC_oxred_C"/>
    <property type="match status" value="1"/>
</dbReference>
<evidence type="ECO:0000256" key="14">
    <source>
        <dbReference type="PIRSR" id="PIRSR028937-2"/>
    </source>
</evidence>
<keyword evidence="8 14" id="KW-0274">FAD</keyword>
<keyword evidence="9" id="KW-1133">Transmembrane helix</keyword>
<evidence type="ECO:0000313" key="17">
    <source>
        <dbReference type="EMBL" id="URD83924.1"/>
    </source>
</evidence>
<dbReference type="InterPro" id="IPR000172">
    <property type="entry name" value="GMC_OxRdtase_N"/>
</dbReference>
<dbReference type="EMBL" id="CP097503">
    <property type="protein sequence ID" value="URD83924.1"/>
    <property type="molecule type" value="Genomic_DNA"/>
</dbReference>
<evidence type="ECO:0000256" key="13">
    <source>
        <dbReference type="PIRSR" id="PIRSR028937-1"/>
    </source>
</evidence>
<evidence type="ECO:0000256" key="5">
    <source>
        <dbReference type="ARBA" id="ARBA00013125"/>
    </source>
</evidence>
<feature type="domain" description="Glucose-methanol-choline oxidoreductase N-terminal" evidence="15">
    <location>
        <begin position="318"/>
        <end position="538"/>
    </location>
</feature>
<evidence type="ECO:0000256" key="8">
    <source>
        <dbReference type="ARBA" id="ARBA00022827"/>
    </source>
</evidence>
<sequence>MGREHEVRVSRTTVADEASLTGAVKDLEAGESWPSWAGPDAAPVNRLSGREMDSLTAVCDTFLPSIHVPHAPHRSLRTYYANSASMIGTPEVVGGYLSERLQHPRLWQLRLALWLLSTWFGTFILCGTNSLSCRFPFFRSFPEVEPARREEIVRSWSTSCIFLLRVAYRGFKALVVLFYFTQLNEKNENPAWEAIGYVGPDPKLAIKSSSEAEEEEEEGARYGPLYKALVHMAGPTDVLCSSLSRAGLSLVTSQSRPDGSKSKPLRTIYCDAVVVGSGSGGGVVAGVLAKAGFKVVVLEKGGYHARTNLTLLERPALDHMYEGCGVLTTEDLGVFILAGSTVGGGSAVNWSASIRTPDHVTSEWRHQHGLELFDSDVYAEALDAVCGRMGVQCEVRHESLANAVLRRGCAELGYPVQTVGQNAPPDHDCGWCCFGCRDGSKKGTSETWLVDMAESGNGVIIPGSRALRVLHADAGRKKNVAAGVVFEFRDGWRGKKERCIIRSKVTVVACGALNTPVLLKKSGLRNANIGRHLHLHPVVMSWGYFPESGSRWQPSKENQEKITSYEGAILTTMSTVVSNFATSGYGAVIQTPALHPGLFSVATPWVSGADYKDRMTRFSRTAHIFALARDRGSGTVDSLGCIRYRMGAADEKNLQRGLEKILRITAAAGAEEIGTQHCHGDRLNVRSASSHQFERFVKATSGRGLRDLSTPVYSAHQMGSCRMGIHPRTSAVNSRGETWEVEGLFVADASVLPTALGVNPMVTVQAIAYCTAHSVLEELRRTKSEKNQKN</sequence>
<comment type="function">
    <text evidence="2 12">Long-chain fatty alcohol oxidase involved in the omega-oxidation pathway of lipid degradation.</text>
</comment>
<reference evidence="17" key="1">
    <citation type="submission" date="2022-05" db="EMBL/GenBank/DDBJ databases">
        <title>The Musa troglodytarum L. genome provides insights into the mechanism of non-climacteric behaviour and enrichment of carotenoids.</title>
        <authorList>
            <person name="Wang J."/>
        </authorList>
    </citation>
    <scope>NUCLEOTIDE SEQUENCE</scope>
    <source>
        <tissue evidence="17">Leaf</tissue>
    </source>
</reference>
<dbReference type="Proteomes" id="UP001055439">
    <property type="component" value="Chromosome 10"/>
</dbReference>
<keyword evidence="11 12" id="KW-0472">Membrane</keyword>
<evidence type="ECO:0000256" key="4">
    <source>
        <dbReference type="ARBA" id="ARBA00010790"/>
    </source>
</evidence>
<evidence type="ECO:0000256" key="9">
    <source>
        <dbReference type="ARBA" id="ARBA00022989"/>
    </source>
</evidence>
<dbReference type="AlphaFoldDB" id="A0A9E7JKC9"/>
<comment type="similarity">
    <text evidence="4 12">Belongs to the GMC oxidoreductase family.</text>
</comment>
<comment type="subcellular location">
    <subcellularLocation>
        <location evidence="3 12">Membrane</location>
    </subcellularLocation>
</comment>
<dbReference type="InterPro" id="IPR012400">
    <property type="entry name" value="Long_Oxdase"/>
</dbReference>
<dbReference type="GO" id="GO:0050660">
    <property type="term" value="F:flavin adenine dinucleotide binding"/>
    <property type="evidence" value="ECO:0007669"/>
    <property type="project" value="InterPro"/>
</dbReference>
<evidence type="ECO:0000256" key="7">
    <source>
        <dbReference type="ARBA" id="ARBA00022692"/>
    </source>
</evidence>
<dbReference type="InterPro" id="IPR007867">
    <property type="entry name" value="GMC_OxRtase_C"/>
</dbReference>
<dbReference type="OrthoDB" id="269227at2759"/>
<organism evidence="17 18">
    <name type="scientific">Musa troglodytarum</name>
    <name type="common">fe'i banana</name>
    <dbReference type="NCBI Taxonomy" id="320322"/>
    <lineage>
        <taxon>Eukaryota</taxon>
        <taxon>Viridiplantae</taxon>
        <taxon>Streptophyta</taxon>
        <taxon>Embryophyta</taxon>
        <taxon>Tracheophyta</taxon>
        <taxon>Spermatophyta</taxon>
        <taxon>Magnoliopsida</taxon>
        <taxon>Liliopsida</taxon>
        <taxon>Zingiberales</taxon>
        <taxon>Musaceae</taxon>
        <taxon>Musa</taxon>
    </lineage>
</organism>
<dbReference type="InterPro" id="IPR036188">
    <property type="entry name" value="FAD/NAD-bd_sf"/>
</dbReference>
<evidence type="ECO:0000313" key="18">
    <source>
        <dbReference type="Proteomes" id="UP001055439"/>
    </source>
</evidence>
<dbReference type="GO" id="GO:0046577">
    <property type="term" value="F:long-chain-alcohol oxidase activity"/>
    <property type="evidence" value="ECO:0007669"/>
    <property type="project" value="UniProtKB-EC"/>
</dbReference>
<evidence type="ECO:0000259" key="15">
    <source>
        <dbReference type="Pfam" id="PF00732"/>
    </source>
</evidence>
<gene>
    <name evidence="17" type="ORF">MUK42_05606</name>
</gene>
<dbReference type="PIRSF" id="PIRSF028937">
    <property type="entry name" value="Lg_Ch_AO"/>
    <property type="match status" value="1"/>
</dbReference>